<keyword evidence="3" id="KW-1185">Reference proteome</keyword>
<proteinExistence type="predicted"/>
<evidence type="ECO:0000313" key="2">
    <source>
        <dbReference type="EMBL" id="NVO29548.1"/>
    </source>
</evidence>
<keyword evidence="1" id="KW-0175">Coiled coil</keyword>
<protein>
    <submittedName>
        <fullName evidence="2">Helix-turn-helix domain-containing protein</fullName>
    </submittedName>
</protein>
<accession>A0ABX2PJ39</accession>
<reference evidence="2 3" key="1">
    <citation type="submission" date="2020-04" db="EMBL/GenBank/DDBJ databases">
        <title>Donghicola sp., a member of the Rhodobacteraceae family isolated from mangrove forest in Thailand.</title>
        <authorList>
            <person name="Charoenyingcharoen P."/>
            <person name="Yukphan P."/>
        </authorList>
    </citation>
    <scope>NUCLEOTIDE SEQUENCE [LARGE SCALE GENOMIC DNA]</scope>
    <source>
        <strain evidence="2 3">C2-DW-16</strain>
    </source>
</reference>
<dbReference type="EMBL" id="JABCJD010000023">
    <property type="protein sequence ID" value="NVO29548.1"/>
    <property type="molecule type" value="Genomic_DNA"/>
</dbReference>
<evidence type="ECO:0000313" key="3">
    <source>
        <dbReference type="Proteomes" id="UP000523601"/>
    </source>
</evidence>
<name>A0ABX2PJ39_9RHOB</name>
<sequence>MAMFSPAAAAKKAGVSRSLISRALKDGSLKGIRKNNQHWSILDTDLDEWMERTTLRAETEKPARETTVHQAGMRDPDDAAKIEELTRELSKKSEELADVKARLEVTKESLVEAKSDRDAWKEQAQQLASNSRSGFFRRLFGG</sequence>
<gene>
    <name evidence="2" type="ORF">HJ526_19210</name>
</gene>
<comment type="caution">
    <text evidence="2">The sequence shown here is derived from an EMBL/GenBank/DDBJ whole genome shotgun (WGS) entry which is preliminary data.</text>
</comment>
<evidence type="ECO:0000256" key="1">
    <source>
        <dbReference type="SAM" id="Coils"/>
    </source>
</evidence>
<dbReference type="Proteomes" id="UP000523601">
    <property type="component" value="Unassembled WGS sequence"/>
</dbReference>
<organism evidence="2 3">
    <name type="scientific">Donghicola mangrovi</name>
    <dbReference type="NCBI Taxonomy" id="2729614"/>
    <lineage>
        <taxon>Bacteria</taxon>
        <taxon>Pseudomonadati</taxon>
        <taxon>Pseudomonadota</taxon>
        <taxon>Alphaproteobacteria</taxon>
        <taxon>Rhodobacterales</taxon>
        <taxon>Roseobacteraceae</taxon>
        <taxon>Donghicola</taxon>
    </lineage>
</organism>
<feature type="coiled-coil region" evidence="1">
    <location>
        <begin position="82"/>
        <end position="130"/>
    </location>
</feature>
<dbReference type="RefSeq" id="WP_176856239.1">
    <property type="nucleotide sequence ID" value="NZ_JABCJD010000023.1"/>
</dbReference>